<organism evidence="2 3">
    <name type="scientific">Talaromyces stipitatus (strain ATCC 10500 / CBS 375.48 / QM 6759 / NRRL 1006)</name>
    <name type="common">Penicillium stipitatum</name>
    <dbReference type="NCBI Taxonomy" id="441959"/>
    <lineage>
        <taxon>Eukaryota</taxon>
        <taxon>Fungi</taxon>
        <taxon>Dikarya</taxon>
        <taxon>Ascomycota</taxon>
        <taxon>Pezizomycotina</taxon>
        <taxon>Eurotiomycetes</taxon>
        <taxon>Eurotiomycetidae</taxon>
        <taxon>Eurotiales</taxon>
        <taxon>Trichocomaceae</taxon>
        <taxon>Talaromyces</taxon>
        <taxon>Talaromyces sect. Talaromyces</taxon>
    </lineage>
</organism>
<keyword evidence="3" id="KW-1185">Reference proteome</keyword>
<dbReference type="VEuPathDB" id="FungiDB:TSTA_008890"/>
<dbReference type="InterPro" id="IPR021109">
    <property type="entry name" value="Peptidase_aspartic_dom_sf"/>
</dbReference>
<sequence length="207" mass="23807">CLHHDKNRDESDWMLRNVRLRNYYNRHQEEPKVMIATATETDTDYKTITILTKIQGKDIRILLDSGATGNYISQKFIHLNKIPIKTTDEWTKIVGIDRETITKGYKKKTSGILMRSGKYATTITFDIAPMDTQYYDAVLGMAWLKEQNLIIDWASGTVAVNSSMLKTKTETKDIEKILNLHEESGTSSEKGQADTLRKTRKVTWTQE</sequence>
<dbReference type="EMBL" id="EQ962656">
    <property type="protein sequence ID" value="EED15764.1"/>
    <property type="molecule type" value="Genomic_DNA"/>
</dbReference>
<dbReference type="AlphaFoldDB" id="B8MEZ5"/>
<feature type="region of interest" description="Disordered" evidence="1">
    <location>
        <begin position="182"/>
        <end position="207"/>
    </location>
</feature>
<protein>
    <recommendedName>
        <fullName evidence="4">Peptidase A2 domain-containing protein</fullName>
    </recommendedName>
</protein>
<feature type="non-terminal residue" evidence="2">
    <location>
        <position position="1"/>
    </location>
</feature>
<dbReference type="RefSeq" id="XP_002482998.1">
    <property type="nucleotide sequence ID" value="XM_002482953.1"/>
</dbReference>
<evidence type="ECO:0000313" key="2">
    <source>
        <dbReference type="EMBL" id="EED15764.1"/>
    </source>
</evidence>
<dbReference type="Proteomes" id="UP000001745">
    <property type="component" value="Unassembled WGS sequence"/>
</dbReference>
<dbReference type="CDD" id="cd00303">
    <property type="entry name" value="retropepsin_like"/>
    <property type="match status" value="1"/>
</dbReference>
<dbReference type="Pfam" id="PF08284">
    <property type="entry name" value="RVP_2"/>
    <property type="match status" value="1"/>
</dbReference>
<dbReference type="Gene3D" id="2.40.70.10">
    <property type="entry name" value="Acid Proteases"/>
    <property type="match status" value="1"/>
</dbReference>
<evidence type="ECO:0000256" key="1">
    <source>
        <dbReference type="SAM" id="MobiDB-lite"/>
    </source>
</evidence>
<gene>
    <name evidence="2" type="ORF">TSTA_008890</name>
</gene>
<accession>B8MEZ5</accession>
<name>B8MEZ5_TALSN</name>
<evidence type="ECO:0000313" key="3">
    <source>
        <dbReference type="Proteomes" id="UP000001745"/>
    </source>
</evidence>
<feature type="non-terminal residue" evidence="2">
    <location>
        <position position="207"/>
    </location>
</feature>
<dbReference type="SUPFAM" id="SSF50630">
    <property type="entry name" value="Acid proteases"/>
    <property type="match status" value="1"/>
</dbReference>
<dbReference type="PhylomeDB" id="B8MEZ5"/>
<evidence type="ECO:0008006" key="4">
    <source>
        <dbReference type="Google" id="ProtNLM"/>
    </source>
</evidence>
<reference evidence="3" key="1">
    <citation type="journal article" date="2015" name="Genome Announc.">
        <title>Genome sequence of the AIDS-associated pathogen Penicillium marneffei (ATCC18224) and its near taxonomic relative Talaromyces stipitatus (ATCC10500).</title>
        <authorList>
            <person name="Nierman W.C."/>
            <person name="Fedorova-Abrams N.D."/>
            <person name="Andrianopoulos A."/>
        </authorList>
    </citation>
    <scope>NUCLEOTIDE SEQUENCE [LARGE SCALE GENOMIC DNA]</scope>
    <source>
        <strain evidence="3">ATCC 10500 / CBS 375.48 / QM 6759 / NRRL 1006</strain>
    </source>
</reference>
<proteinExistence type="predicted"/>
<dbReference type="OrthoDB" id="128646at2759"/>
<dbReference type="InParanoid" id="B8MEZ5"/>
<dbReference type="GeneID" id="8100749"/>
<dbReference type="HOGENOM" id="CLU_1329165_0_0_1"/>